<accession>A0A6M8UAX4</accession>
<dbReference type="RefSeq" id="WP_173636237.1">
    <property type="nucleotide sequence ID" value="NZ_CP054212.1"/>
</dbReference>
<reference evidence="1 2" key="1">
    <citation type="submission" date="2020-06" db="EMBL/GenBank/DDBJ databases">
        <title>Genome sequence of Paramixta manurensis strain PD-1.</title>
        <authorList>
            <person name="Lee C.W."/>
            <person name="Kim J."/>
        </authorList>
    </citation>
    <scope>NUCLEOTIDE SEQUENCE [LARGE SCALE GENOMIC DNA]</scope>
    <source>
        <strain evidence="1 2">PD-1</strain>
    </source>
</reference>
<dbReference type="NCBIfam" id="NF008811">
    <property type="entry name" value="PRK11835.1"/>
    <property type="match status" value="1"/>
</dbReference>
<dbReference type="Proteomes" id="UP000505325">
    <property type="component" value="Chromosome"/>
</dbReference>
<evidence type="ECO:0000313" key="2">
    <source>
        <dbReference type="Proteomes" id="UP000505325"/>
    </source>
</evidence>
<evidence type="ECO:0008006" key="3">
    <source>
        <dbReference type="Google" id="ProtNLM"/>
    </source>
</evidence>
<gene>
    <name evidence="1" type="ORF">PMPD1_2932</name>
</gene>
<dbReference type="EMBL" id="CP054212">
    <property type="protein sequence ID" value="QKJ87868.1"/>
    <property type="molecule type" value="Genomic_DNA"/>
</dbReference>
<keyword evidence="2" id="KW-1185">Reference proteome</keyword>
<protein>
    <recommendedName>
        <fullName evidence="3">YejG-like protein</fullName>
    </recommendedName>
</protein>
<evidence type="ECO:0000313" key="1">
    <source>
        <dbReference type="EMBL" id="QKJ87868.1"/>
    </source>
</evidence>
<proteinExistence type="predicted"/>
<dbReference type="Pfam" id="PF13989">
    <property type="entry name" value="YejG"/>
    <property type="match status" value="1"/>
</dbReference>
<organism evidence="1 2">
    <name type="scientific">Paramixta manurensis</name>
    <dbReference type="NCBI Taxonomy" id="2740817"/>
    <lineage>
        <taxon>Bacteria</taxon>
        <taxon>Pseudomonadati</taxon>
        <taxon>Pseudomonadota</taxon>
        <taxon>Gammaproteobacteria</taxon>
        <taxon>Enterobacterales</taxon>
        <taxon>Erwiniaceae</taxon>
        <taxon>Paramixta</taxon>
    </lineage>
</organism>
<dbReference type="InterPro" id="IPR020489">
    <property type="entry name" value="Uncharacterised_YejG"/>
</dbReference>
<dbReference type="KEGG" id="pmak:PMPD1_2932"/>
<dbReference type="AlphaFoldDB" id="A0A6M8UAX4"/>
<sequence>MLPMSVVHRLPQYYRWSAGLAGSRVEPYTLSESGNENDLIGLKLLSHNGAPAWDVMAVLKAALADIQLECALLEWEGEPCLFVQRVDECAATGRLKNQGVAIAETFSPADYG</sequence>
<name>A0A6M8UAX4_9GAMM</name>